<dbReference type="GeneID" id="85383327"/>
<evidence type="ECO:0000313" key="1">
    <source>
        <dbReference type="EMBL" id="KAK1520128.1"/>
    </source>
</evidence>
<organism evidence="1 2">
    <name type="scientific">Colletotrichum paranaense</name>
    <dbReference type="NCBI Taxonomy" id="1914294"/>
    <lineage>
        <taxon>Eukaryota</taxon>
        <taxon>Fungi</taxon>
        <taxon>Dikarya</taxon>
        <taxon>Ascomycota</taxon>
        <taxon>Pezizomycotina</taxon>
        <taxon>Sordariomycetes</taxon>
        <taxon>Hypocreomycetidae</taxon>
        <taxon>Glomerellales</taxon>
        <taxon>Glomerellaceae</taxon>
        <taxon>Colletotrichum</taxon>
        <taxon>Colletotrichum acutatum species complex</taxon>
    </lineage>
</organism>
<reference evidence="1 2" key="1">
    <citation type="submission" date="2016-10" db="EMBL/GenBank/DDBJ databases">
        <title>The genome sequence of Colletotrichum fioriniae PJ7.</title>
        <authorList>
            <person name="Baroncelli R."/>
        </authorList>
    </citation>
    <scope>NUCLEOTIDE SEQUENCE [LARGE SCALE GENOMIC DNA]</scope>
    <source>
        <strain evidence="1 2">IMI 384185</strain>
    </source>
</reference>
<sequence length="280" mass="31445">MGQTESDCEWGSGYPRCNAMRYLSMPTHSALRCVVNCGLRTAYCTWRLANARFVRAPVSGISVRTDWTGRDVRFGTKEVVEVSKSSKARASRIPMVIPSHPVSFSLSLISSNSPSHPSLRSIHKYQQLPHHTFFSQLTLSLATFAFDTFWCSSDLALGTRDISYRFSQQTGIPIDCRRKVWPCRGLVRRLVVHDPSGRHAWTPWTLDLVFLAVFWPRAAGHSLVPDAAKKDLALSVGHPHFACLRFFSQNVRGIHLPYPRAVLLVLPLPILSRYGSCHPS</sequence>
<gene>
    <name evidence="1" type="ORF">CPAR01_15179</name>
</gene>
<protein>
    <submittedName>
        <fullName evidence="1">Uncharacterized protein</fullName>
    </submittedName>
</protein>
<dbReference type="EMBL" id="MOPA01000018">
    <property type="protein sequence ID" value="KAK1520128.1"/>
    <property type="molecule type" value="Genomic_DNA"/>
</dbReference>
<dbReference type="RefSeq" id="XP_060341860.1">
    <property type="nucleotide sequence ID" value="XM_060499428.1"/>
</dbReference>
<keyword evidence="2" id="KW-1185">Reference proteome</keyword>
<name>A0ABQ9RZN3_9PEZI</name>
<proteinExistence type="predicted"/>
<dbReference type="Proteomes" id="UP001241169">
    <property type="component" value="Unassembled WGS sequence"/>
</dbReference>
<comment type="caution">
    <text evidence="1">The sequence shown here is derived from an EMBL/GenBank/DDBJ whole genome shotgun (WGS) entry which is preliminary data.</text>
</comment>
<evidence type="ECO:0000313" key="2">
    <source>
        <dbReference type="Proteomes" id="UP001241169"/>
    </source>
</evidence>
<accession>A0ABQ9RZN3</accession>